<dbReference type="Gramene" id="PAN24168">
    <property type="protein sequence ID" value="PAN24168"/>
    <property type="gene ID" value="PAHAL_4G175500"/>
</dbReference>
<protein>
    <submittedName>
        <fullName evidence="1">Uncharacterized protein</fullName>
    </submittedName>
</protein>
<accession>A0A2S3HJI6</accession>
<gene>
    <name evidence="1" type="ORF">PAHAL_4G175500</name>
</gene>
<evidence type="ECO:0000313" key="1">
    <source>
        <dbReference type="EMBL" id="PAN24168.1"/>
    </source>
</evidence>
<dbReference type="Proteomes" id="UP000243499">
    <property type="component" value="Chromosome 4"/>
</dbReference>
<sequence length="87" mass="9425">MDPLSTMAPVCGAPGCGQRLEELIFRCYCGDPAWCVTSGNPKSVKPGHGMDCKGSEISLDFGQFGSWPPIVEPALRQFLKRVTSFNC</sequence>
<dbReference type="AlphaFoldDB" id="A0A2S3HJI6"/>
<name>A0A2S3HJI6_9POAL</name>
<reference evidence="1" key="1">
    <citation type="submission" date="2018-04" db="EMBL/GenBank/DDBJ databases">
        <title>WGS assembly of Panicum hallii.</title>
        <authorList>
            <person name="Lovell J."/>
            <person name="Jenkins J."/>
            <person name="Lowry D."/>
            <person name="Mamidi S."/>
            <person name="Sreedasyam A."/>
            <person name="Weng X."/>
            <person name="Barry K."/>
            <person name="Bonette J."/>
            <person name="Campitelli B."/>
            <person name="Daum C."/>
            <person name="Gordon S."/>
            <person name="Gould B."/>
            <person name="Lipzen A."/>
            <person name="Macqueen A."/>
            <person name="Palacio-Mejia J."/>
            <person name="Plott C."/>
            <person name="Shakirov E."/>
            <person name="Shu S."/>
            <person name="Yoshinaga Y."/>
            <person name="Zane M."/>
            <person name="Rokhsar D."/>
            <person name="Grimwood J."/>
            <person name="Schmutz J."/>
            <person name="Juenger T."/>
        </authorList>
    </citation>
    <scope>NUCLEOTIDE SEQUENCE [LARGE SCALE GENOMIC DNA]</scope>
    <source>
        <strain evidence="1">FIL2</strain>
    </source>
</reference>
<dbReference type="EMBL" id="CM008049">
    <property type="protein sequence ID" value="PAN24168.1"/>
    <property type="molecule type" value="Genomic_DNA"/>
</dbReference>
<organism evidence="1">
    <name type="scientific">Panicum hallii</name>
    <dbReference type="NCBI Taxonomy" id="206008"/>
    <lineage>
        <taxon>Eukaryota</taxon>
        <taxon>Viridiplantae</taxon>
        <taxon>Streptophyta</taxon>
        <taxon>Embryophyta</taxon>
        <taxon>Tracheophyta</taxon>
        <taxon>Spermatophyta</taxon>
        <taxon>Magnoliopsida</taxon>
        <taxon>Liliopsida</taxon>
        <taxon>Poales</taxon>
        <taxon>Poaceae</taxon>
        <taxon>PACMAD clade</taxon>
        <taxon>Panicoideae</taxon>
        <taxon>Panicodae</taxon>
        <taxon>Paniceae</taxon>
        <taxon>Panicinae</taxon>
        <taxon>Panicum</taxon>
        <taxon>Panicum sect. Panicum</taxon>
    </lineage>
</organism>
<proteinExistence type="predicted"/>